<dbReference type="SUPFAM" id="SSF51735">
    <property type="entry name" value="NAD(P)-binding Rossmann-fold domains"/>
    <property type="match status" value="1"/>
</dbReference>
<accession>A0A841KVX3</accession>
<organism evidence="4 5">
    <name type="scientific">Anaerosolibacter carboniphilus</name>
    <dbReference type="NCBI Taxonomy" id="1417629"/>
    <lineage>
        <taxon>Bacteria</taxon>
        <taxon>Bacillati</taxon>
        <taxon>Bacillota</taxon>
        <taxon>Clostridia</taxon>
        <taxon>Peptostreptococcales</taxon>
        <taxon>Thermotaleaceae</taxon>
        <taxon>Anaerosolibacter</taxon>
    </lineage>
</organism>
<dbReference type="Gene3D" id="3.30.360.10">
    <property type="entry name" value="Dihydrodipicolinate Reductase, domain 2"/>
    <property type="match status" value="1"/>
</dbReference>
<evidence type="ECO:0000313" key="4">
    <source>
        <dbReference type="EMBL" id="MBB6217517.1"/>
    </source>
</evidence>
<proteinExistence type="predicted"/>
<dbReference type="Pfam" id="PF01408">
    <property type="entry name" value="GFO_IDH_MocA"/>
    <property type="match status" value="1"/>
</dbReference>
<feature type="domain" description="Gfo/Idh/MocA-like oxidoreductase N-terminal" evidence="2">
    <location>
        <begin position="5"/>
        <end position="121"/>
    </location>
</feature>
<dbReference type="InterPro" id="IPR050463">
    <property type="entry name" value="Gfo/Idh/MocA_oxidrdct_glycsds"/>
</dbReference>
<sequence>MMKKFKAGVVGIGFIGVAHIEALRRLGNVEVLALTNETDPVQKAAHLNVPHGFADYREMIDTVDLDMIHICTPNHTHYEIATYAMERGIHVLCEKPMTTTVEEAEKLVQLAKEKQLVHAINYHNRFYPITHHLRQMAKEAEFGEIFSIHGGYIQDWLLFDTDFNWRLISSKSGKTRAVADIGSHWLDLIEYMTGLKIVEVFAAFRTFYDTRKRSIHPVETFSQAQQPREAYEDIPIDTEDFASILLKFDNGALGNTTISQMFAGEKNRISVFIGGSKMSAQWDSNDISNLVIGRRDEPNLVLTKDPGLLHPQSAKITGYPGGHVEGFPDAFKQTFKQIYASIEDPTMEKEYATFEDGLRQMILCERIYESAQTNRWVKI</sequence>
<dbReference type="InterPro" id="IPR036291">
    <property type="entry name" value="NAD(P)-bd_dom_sf"/>
</dbReference>
<dbReference type="Pfam" id="PF22725">
    <property type="entry name" value="GFO_IDH_MocA_C3"/>
    <property type="match status" value="1"/>
</dbReference>
<dbReference type="InterPro" id="IPR000683">
    <property type="entry name" value="Gfo/Idh/MocA-like_OxRdtase_N"/>
</dbReference>
<protein>
    <submittedName>
        <fullName evidence="4">Putative dehydrogenase</fullName>
    </submittedName>
</protein>
<dbReference type="Gene3D" id="3.40.50.720">
    <property type="entry name" value="NAD(P)-binding Rossmann-like Domain"/>
    <property type="match status" value="1"/>
</dbReference>
<dbReference type="EMBL" id="JACHEN010000024">
    <property type="protein sequence ID" value="MBB6217517.1"/>
    <property type="molecule type" value="Genomic_DNA"/>
</dbReference>
<keyword evidence="5" id="KW-1185">Reference proteome</keyword>
<dbReference type="SUPFAM" id="SSF55347">
    <property type="entry name" value="Glyceraldehyde-3-phosphate dehydrogenase-like, C-terminal domain"/>
    <property type="match status" value="1"/>
</dbReference>
<dbReference type="PANTHER" id="PTHR43818:SF11">
    <property type="entry name" value="BCDNA.GH03377"/>
    <property type="match status" value="1"/>
</dbReference>
<comment type="caution">
    <text evidence="4">The sequence shown here is derived from an EMBL/GenBank/DDBJ whole genome shotgun (WGS) entry which is preliminary data.</text>
</comment>
<evidence type="ECO:0000256" key="1">
    <source>
        <dbReference type="ARBA" id="ARBA00023002"/>
    </source>
</evidence>
<dbReference type="GO" id="GO:0000166">
    <property type="term" value="F:nucleotide binding"/>
    <property type="evidence" value="ECO:0007669"/>
    <property type="project" value="InterPro"/>
</dbReference>
<dbReference type="AlphaFoldDB" id="A0A841KVX3"/>
<evidence type="ECO:0000313" key="5">
    <source>
        <dbReference type="Proteomes" id="UP000579281"/>
    </source>
</evidence>
<reference evidence="4 5" key="1">
    <citation type="submission" date="2020-08" db="EMBL/GenBank/DDBJ databases">
        <title>Genomic Encyclopedia of Type Strains, Phase IV (KMG-IV): sequencing the most valuable type-strain genomes for metagenomic binning, comparative biology and taxonomic classification.</title>
        <authorList>
            <person name="Goeker M."/>
        </authorList>
    </citation>
    <scope>NUCLEOTIDE SEQUENCE [LARGE SCALE GENOMIC DNA]</scope>
    <source>
        <strain evidence="4 5">DSM 103526</strain>
    </source>
</reference>
<feature type="domain" description="GFO/IDH/MocA-like oxidoreductase" evidence="3">
    <location>
        <begin position="132"/>
        <end position="277"/>
    </location>
</feature>
<gene>
    <name evidence="4" type="ORF">HNQ80_003638</name>
</gene>
<dbReference type="GO" id="GO:0016491">
    <property type="term" value="F:oxidoreductase activity"/>
    <property type="evidence" value="ECO:0007669"/>
    <property type="project" value="UniProtKB-KW"/>
</dbReference>
<evidence type="ECO:0000259" key="2">
    <source>
        <dbReference type="Pfam" id="PF01408"/>
    </source>
</evidence>
<evidence type="ECO:0000259" key="3">
    <source>
        <dbReference type="Pfam" id="PF22725"/>
    </source>
</evidence>
<dbReference type="PANTHER" id="PTHR43818">
    <property type="entry name" value="BCDNA.GH03377"/>
    <property type="match status" value="1"/>
</dbReference>
<name>A0A841KVX3_9FIRM</name>
<dbReference type="Proteomes" id="UP000579281">
    <property type="component" value="Unassembled WGS sequence"/>
</dbReference>
<dbReference type="InterPro" id="IPR055170">
    <property type="entry name" value="GFO_IDH_MocA-like_dom"/>
</dbReference>
<keyword evidence="1" id="KW-0560">Oxidoreductase</keyword>